<dbReference type="EMBL" id="GBRH01158119">
    <property type="protein sequence ID" value="JAE39777.1"/>
    <property type="molecule type" value="Transcribed_RNA"/>
</dbReference>
<proteinExistence type="predicted"/>
<sequence>MLAAGQLRLWRPKVEGK</sequence>
<protein>
    <submittedName>
        <fullName evidence="1">Uncharacterized protein</fullName>
    </submittedName>
</protein>
<organism evidence="1">
    <name type="scientific">Arundo donax</name>
    <name type="common">Giant reed</name>
    <name type="synonym">Donax arundinaceus</name>
    <dbReference type="NCBI Taxonomy" id="35708"/>
    <lineage>
        <taxon>Eukaryota</taxon>
        <taxon>Viridiplantae</taxon>
        <taxon>Streptophyta</taxon>
        <taxon>Embryophyta</taxon>
        <taxon>Tracheophyta</taxon>
        <taxon>Spermatophyta</taxon>
        <taxon>Magnoliopsida</taxon>
        <taxon>Liliopsida</taxon>
        <taxon>Poales</taxon>
        <taxon>Poaceae</taxon>
        <taxon>PACMAD clade</taxon>
        <taxon>Arundinoideae</taxon>
        <taxon>Arundineae</taxon>
        <taxon>Arundo</taxon>
    </lineage>
</organism>
<name>A0A0A9HSS5_ARUDO</name>
<evidence type="ECO:0000313" key="1">
    <source>
        <dbReference type="EMBL" id="JAE39777.1"/>
    </source>
</evidence>
<accession>A0A0A9HSS5</accession>
<reference evidence="1" key="1">
    <citation type="submission" date="2014-09" db="EMBL/GenBank/DDBJ databases">
        <authorList>
            <person name="Magalhaes I.L.F."/>
            <person name="Oliveira U."/>
            <person name="Santos F.R."/>
            <person name="Vidigal T.H.D.A."/>
            <person name="Brescovit A.D."/>
            <person name="Santos A.J."/>
        </authorList>
    </citation>
    <scope>NUCLEOTIDE SEQUENCE</scope>
    <source>
        <tissue evidence="1">Shoot tissue taken approximately 20 cm above the soil surface</tissue>
    </source>
</reference>
<dbReference type="AlphaFoldDB" id="A0A0A9HSS5"/>
<reference evidence="1" key="2">
    <citation type="journal article" date="2015" name="Data Brief">
        <title>Shoot transcriptome of the giant reed, Arundo donax.</title>
        <authorList>
            <person name="Barrero R.A."/>
            <person name="Guerrero F.D."/>
            <person name="Moolhuijzen P."/>
            <person name="Goolsby J.A."/>
            <person name="Tidwell J."/>
            <person name="Bellgard S.E."/>
            <person name="Bellgard M.I."/>
        </authorList>
    </citation>
    <scope>NUCLEOTIDE SEQUENCE</scope>
    <source>
        <tissue evidence="1">Shoot tissue taken approximately 20 cm above the soil surface</tissue>
    </source>
</reference>